<dbReference type="STRING" id="37546.A0A1A9YUK5"/>
<feature type="region of interest" description="Disordered" evidence="1">
    <location>
        <begin position="170"/>
        <end position="197"/>
    </location>
</feature>
<dbReference type="VEuPathDB" id="VectorBase:GMOY002659"/>
<name>A0A1A9YUK5_GLOMM</name>
<dbReference type="EMBL" id="CCAG010000697">
    <property type="status" value="NOT_ANNOTATED_CDS"/>
    <property type="molecule type" value="Genomic_DNA"/>
</dbReference>
<dbReference type="AlphaFoldDB" id="A0A1A9YUK5"/>
<feature type="compositionally biased region" description="Low complexity" evidence="1">
    <location>
        <begin position="170"/>
        <end position="196"/>
    </location>
</feature>
<evidence type="ECO:0000256" key="1">
    <source>
        <dbReference type="SAM" id="MobiDB-lite"/>
    </source>
</evidence>
<dbReference type="Proteomes" id="UP000092444">
    <property type="component" value="Unassembled WGS sequence"/>
</dbReference>
<protein>
    <submittedName>
        <fullName evidence="2">Uncharacterized protein</fullName>
    </submittedName>
</protein>
<keyword evidence="3" id="KW-1185">Reference proteome</keyword>
<accession>A0A1A9YUK5</accession>
<feature type="region of interest" description="Disordered" evidence="1">
    <location>
        <begin position="394"/>
        <end position="438"/>
    </location>
</feature>
<organism evidence="2 3">
    <name type="scientific">Glossina morsitans morsitans</name>
    <name type="common">Savannah tsetse fly</name>
    <dbReference type="NCBI Taxonomy" id="37546"/>
    <lineage>
        <taxon>Eukaryota</taxon>
        <taxon>Metazoa</taxon>
        <taxon>Ecdysozoa</taxon>
        <taxon>Arthropoda</taxon>
        <taxon>Hexapoda</taxon>
        <taxon>Insecta</taxon>
        <taxon>Pterygota</taxon>
        <taxon>Neoptera</taxon>
        <taxon>Endopterygota</taxon>
        <taxon>Diptera</taxon>
        <taxon>Brachycera</taxon>
        <taxon>Muscomorpha</taxon>
        <taxon>Hippoboscoidea</taxon>
        <taxon>Glossinidae</taxon>
        <taxon>Glossina</taxon>
    </lineage>
</organism>
<sequence>MSPKDNDTLDEMLGQLQGTKTNTTKFITKLGERVGEEGDVLPGPVHRYSTAGHEIGEQQIDLKTITKPVVPNSTGNLIKKMINDVSKTINFNPKHNERRECLACNVGSGDGSGAAADVTREGILRTRVGSEGGGGSVYTRNCGADDEYTATYTMCSNTLTDVSCTINENNNSKRVKSSNNNNNSNNSDDNDANNIKTNPHDCFNETMRAALSLGTSTTRLALVAENLQQFSDQKTLEASTSKSTKAVKEISGNTQEQHQCEPLELTRKTLAERKALLKKEFFQEFHTAASTGSLRSSSGALGKRVLKRQHNLKLKIPSAEVLENIPLPSLVAQRKLTLSQKFEKQTEVKSGVKQPQRAVKFPQIQELVKKFDIDKKMLVTQLKDREIQEKATLKPFDGSGALEQRSSPLSDEGCNLGQSPYSSDNDDDDDNESIRTTNTAIERPVAMLKYKDKVARSASSDSALGLDVEEAMDASPPANEHHQKRRMTLTVTDLPLRAALLPLAEPTTLPDSPTPERELVAQIPLPTTPIPSKVLLEERVVEIPEDHRSGISSRRESSQSCLSDFPPNEMQGIRFVRTPSVVVSDYSDDIMCGITLEEIEYFRAQRQRRRRSSLDTATDNNSDVSAASSCSNLYYCGSTISALDGAECLVNGERMQLERKTSDCSITCSLSGDEDGFTIREQPEGNSDHDGKDITDMLAAQHLGAKRSKKTELIRKDGKNNWCKAFVQIHPKVRTARYAYYNVPLYCDELFRLTRVHYRDDILQAAYRDYREKTKQLQVFRYILRVNSSNGIPGISQQSRRSNLNSRFHGRQATFCGRSGGFSRQIGGRQ</sequence>
<reference evidence="2" key="1">
    <citation type="submission" date="2020-05" db="UniProtKB">
        <authorList>
            <consortium name="EnsemblMetazoa"/>
        </authorList>
    </citation>
    <scope>IDENTIFICATION</scope>
    <source>
        <strain evidence="2">Yale</strain>
    </source>
</reference>
<evidence type="ECO:0000313" key="3">
    <source>
        <dbReference type="Proteomes" id="UP000092444"/>
    </source>
</evidence>
<proteinExistence type="predicted"/>
<dbReference type="EnsemblMetazoa" id="GMOY002659-RA">
    <property type="protein sequence ID" value="GMOY002659-PA"/>
    <property type="gene ID" value="GMOY002659"/>
</dbReference>
<evidence type="ECO:0000313" key="2">
    <source>
        <dbReference type="EnsemblMetazoa" id="GMOY002659-PA"/>
    </source>
</evidence>